<dbReference type="NCBIfam" id="NF038032">
    <property type="entry name" value="CehA_McbA_metalo"/>
    <property type="match status" value="1"/>
</dbReference>
<dbReference type="SUPFAM" id="SSF89550">
    <property type="entry name" value="PHP domain-like"/>
    <property type="match status" value="1"/>
</dbReference>
<dbReference type="SMART" id="SM00481">
    <property type="entry name" value="POLIIIAc"/>
    <property type="match status" value="1"/>
</dbReference>
<evidence type="ECO:0000313" key="4">
    <source>
        <dbReference type="Proteomes" id="UP000320857"/>
    </source>
</evidence>
<gene>
    <name evidence="3" type="ORF">FNX44_023550</name>
</gene>
<evidence type="ECO:0000313" key="3">
    <source>
        <dbReference type="EMBL" id="MQS04788.1"/>
    </source>
</evidence>
<dbReference type="CDD" id="cd07432">
    <property type="entry name" value="PHP_HisPPase"/>
    <property type="match status" value="1"/>
</dbReference>
<dbReference type="EMBL" id="VJYK02000352">
    <property type="protein sequence ID" value="MQS04788.1"/>
    <property type="molecule type" value="Genomic_DNA"/>
</dbReference>
<organism evidence="3 4">
    <name type="scientific">Streptomyces alkaliterrae</name>
    <dbReference type="NCBI Taxonomy" id="2213162"/>
    <lineage>
        <taxon>Bacteria</taxon>
        <taxon>Bacillati</taxon>
        <taxon>Actinomycetota</taxon>
        <taxon>Actinomycetes</taxon>
        <taxon>Kitasatosporales</taxon>
        <taxon>Streptomycetaceae</taxon>
        <taxon>Streptomyces</taxon>
    </lineage>
</organism>
<sequence>MERRDVLRLTAGAAGGVGAVTLAPLAFAAPPGQDAETRSLRGELPPGAPDFVYLPVQVPRGVRELTVAYRYDRPEVPPGTPGNALDIGVLDERGTGSDAFRGWSGGFRDTFTISAERATPGYLPGPVGAGTWHVVLGPYTVAPQGLRYEVAVTLRYGRRGRTPEPVYPPERARGRGRAWYRGDCHLHTVHSDGQRTPAEVAEAARAAGLDFIVSTEHNTTSAHAAWQGLWGEDLLILCGEEVTTRNGHYLALGTDPGTFVDWRYRARDEAFHRHAARVRRAGGLVVPAHPN</sequence>
<dbReference type="PANTHER" id="PTHR42924">
    <property type="entry name" value="EXONUCLEASE"/>
    <property type="match status" value="1"/>
</dbReference>
<feature type="signal peptide" evidence="1">
    <location>
        <begin position="1"/>
        <end position="28"/>
    </location>
</feature>
<accession>A0A5P0YWX6</accession>
<comment type="caution">
    <text evidence="3">The sequence shown here is derived from an EMBL/GenBank/DDBJ whole genome shotgun (WGS) entry which is preliminary data.</text>
</comment>
<dbReference type="PROSITE" id="PS51318">
    <property type="entry name" value="TAT"/>
    <property type="match status" value="1"/>
</dbReference>
<name>A0A5P0YWX6_9ACTN</name>
<dbReference type="InterPro" id="IPR016195">
    <property type="entry name" value="Pol/histidinol_Pase-like"/>
</dbReference>
<dbReference type="AlphaFoldDB" id="A0A5P0YWX6"/>
<feature type="domain" description="Polymerase/histidinol phosphatase N-terminal" evidence="2">
    <location>
        <begin position="182"/>
        <end position="246"/>
    </location>
</feature>
<dbReference type="Gene3D" id="3.20.20.140">
    <property type="entry name" value="Metal-dependent hydrolases"/>
    <property type="match status" value="1"/>
</dbReference>
<dbReference type="GO" id="GO:0004534">
    <property type="term" value="F:5'-3' RNA exonuclease activity"/>
    <property type="evidence" value="ECO:0007669"/>
    <property type="project" value="TreeGrafter"/>
</dbReference>
<feature type="non-terminal residue" evidence="3">
    <location>
        <position position="291"/>
    </location>
</feature>
<feature type="chain" id="PRO_5025030302" evidence="1">
    <location>
        <begin position="29"/>
        <end position="291"/>
    </location>
</feature>
<evidence type="ECO:0000259" key="2">
    <source>
        <dbReference type="SMART" id="SM00481"/>
    </source>
</evidence>
<reference evidence="3 4" key="1">
    <citation type="submission" date="2019-10" db="EMBL/GenBank/DDBJ databases">
        <title>Streptomyces sp. nov., a novel actinobacterium isolated from alkaline environment.</title>
        <authorList>
            <person name="Golinska P."/>
        </authorList>
    </citation>
    <scope>NUCLEOTIDE SEQUENCE [LARGE SCALE GENOMIC DNA]</scope>
    <source>
        <strain evidence="3 4">OF1</strain>
    </source>
</reference>
<dbReference type="PANTHER" id="PTHR42924:SF3">
    <property type="entry name" value="POLYMERASE_HISTIDINOL PHOSPHATASE N-TERMINAL DOMAIN-CONTAINING PROTEIN"/>
    <property type="match status" value="1"/>
</dbReference>
<dbReference type="RefSeq" id="WP_173019264.1">
    <property type="nucleotide sequence ID" value="NZ_VJYK02000352.1"/>
</dbReference>
<dbReference type="Proteomes" id="UP000320857">
    <property type="component" value="Unassembled WGS sequence"/>
</dbReference>
<dbReference type="InterPro" id="IPR052018">
    <property type="entry name" value="PHP_domain"/>
</dbReference>
<keyword evidence="4" id="KW-1185">Reference proteome</keyword>
<dbReference type="GO" id="GO:0035312">
    <property type="term" value="F:5'-3' DNA exonuclease activity"/>
    <property type="evidence" value="ECO:0007669"/>
    <property type="project" value="TreeGrafter"/>
</dbReference>
<protein>
    <submittedName>
        <fullName evidence="3">Phosphoesterase</fullName>
    </submittedName>
</protein>
<dbReference type="InterPro" id="IPR006311">
    <property type="entry name" value="TAT_signal"/>
</dbReference>
<proteinExistence type="predicted"/>
<dbReference type="InterPro" id="IPR003141">
    <property type="entry name" value="Pol/His_phosphatase_N"/>
</dbReference>
<evidence type="ECO:0000256" key="1">
    <source>
        <dbReference type="SAM" id="SignalP"/>
    </source>
</evidence>
<keyword evidence="1" id="KW-0732">Signal</keyword>